<evidence type="ECO:0000313" key="6">
    <source>
        <dbReference type="Proteomes" id="UP000594975"/>
    </source>
</evidence>
<comment type="subcellular location">
    <subcellularLocation>
        <location evidence="3">Cytoplasm</location>
    </subcellularLocation>
</comment>
<dbReference type="GO" id="GO:0005829">
    <property type="term" value="C:cytosol"/>
    <property type="evidence" value="ECO:0007669"/>
    <property type="project" value="TreeGrafter"/>
</dbReference>
<dbReference type="GO" id="GO:0030490">
    <property type="term" value="P:maturation of SSU-rRNA"/>
    <property type="evidence" value="ECO:0007669"/>
    <property type="project" value="UniProtKB-UniRule"/>
</dbReference>
<dbReference type="SUPFAM" id="SSF89919">
    <property type="entry name" value="Ribosome-binding factor A, RbfA"/>
    <property type="match status" value="1"/>
</dbReference>
<dbReference type="InterPro" id="IPR023799">
    <property type="entry name" value="RbfA_dom_sf"/>
</dbReference>
<evidence type="ECO:0000313" key="5">
    <source>
        <dbReference type="EMBL" id="QPT53087.1"/>
    </source>
</evidence>
<dbReference type="EMBL" id="CP065738">
    <property type="protein sequence ID" value="QPT53087.1"/>
    <property type="molecule type" value="Genomic_DNA"/>
</dbReference>
<dbReference type="HAMAP" id="MF_00003">
    <property type="entry name" value="RbfA"/>
    <property type="match status" value="1"/>
</dbReference>
<dbReference type="NCBIfam" id="TIGR00082">
    <property type="entry name" value="rbfA"/>
    <property type="match status" value="1"/>
</dbReference>
<dbReference type="GO" id="GO:0043024">
    <property type="term" value="F:ribosomal small subunit binding"/>
    <property type="evidence" value="ECO:0007669"/>
    <property type="project" value="TreeGrafter"/>
</dbReference>
<proteinExistence type="inferred from homology"/>
<dbReference type="InterPro" id="IPR000238">
    <property type="entry name" value="RbfA"/>
</dbReference>
<dbReference type="InterPro" id="IPR015946">
    <property type="entry name" value="KH_dom-like_a/b"/>
</dbReference>
<dbReference type="Pfam" id="PF02033">
    <property type="entry name" value="RBFA"/>
    <property type="match status" value="1"/>
</dbReference>
<feature type="compositionally biased region" description="Acidic residues" evidence="4">
    <location>
        <begin position="143"/>
        <end position="167"/>
    </location>
</feature>
<gene>
    <name evidence="3 5" type="primary">rbfA</name>
    <name evidence="5" type="ORF">I6G21_07215</name>
</gene>
<accession>A0A7T3CFC8</accession>
<dbReference type="KEGG" id="rkr:I6G21_07215"/>
<comment type="subunit">
    <text evidence="3">Monomer. Binds 30S ribosomal subunits, but not 50S ribosomal subunits or 70S ribosomes.</text>
</comment>
<dbReference type="PANTHER" id="PTHR33515">
    <property type="entry name" value="RIBOSOME-BINDING FACTOR A, CHLOROPLASTIC-RELATED"/>
    <property type="match status" value="1"/>
</dbReference>
<dbReference type="AlphaFoldDB" id="A0A7T3CFC8"/>
<dbReference type="PANTHER" id="PTHR33515:SF1">
    <property type="entry name" value="RIBOSOME-BINDING FACTOR A, CHLOROPLASTIC-RELATED"/>
    <property type="match status" value="1"/>
</dbReference>
<protein>
    <recommendedName>
        <fullName evidence="3">Ribosome-binding factor A</fullName>
    </recommendedName>
</protein>
<name>A0A7T3CFC8_9MICC</name>
<feature type="region of interest" description="Disordered" evidence="4">
    <location>
        <begin position="120"/>
        <end position="187"/>
    </location>
</feature>
<dbReference type="GeneID" id="61263171"/>
<organism evidence="5 6">
    <name type="scientific">Rothia kristinae</name>
    <dbReference type="NCBI Taxonomy" id="37923"/>
    <lineage>
        <taxon>Bacteria</taxon>
        <taxon>Bacillati</taxon>
        <taxon>Actinomycetota</taxon>
        <taxon>Actinomycetes</taxon>
        <taxon>Micrococcales</taxon>
        <taxon>Micrococcaceae</taxon>
        <taxon>Rothia</taxon>
    </lineage>
</organism>
<dbReference type="RefSeq" id="WP_081046357.1">
    <property type="nucleotide sequence ID" value="NZ_CP065738.1"/>
</dbReference>
<keyword evidence="2 3" id="KW-0690">Ribosome biogenesis</keyword>
<feature type="compositionally biased region" description="Basic and acidic residues" evidence="4">
    <location>
        <begin position="133"/>
        <end position="142"/>
    </location>
</feature>
<sequence length="187" mass="20646">MADAARAARLADRIKVIVARALERRVKDPRLGFVTVTDARVTNDLQHATVYYTVYGTDEEKAGTRAALESAKGILRSEVGRNITARLTPTLTFVPDEVPENASHLEQILRTARERDAEVAASSIGAQYAGEADPYKKDREDQEHDETEQILDGYDPVEEDFDDEAAAEPDSGTPQVRRDEDSAEDAD</sequence>
<dbReference type="Proteomes" id="UP000594975">
    <property type="component" value="Chromosome"/>
</dbReference>
<evidence type="ECO:0000256" key="2">
    <source>
        <dbReference type="ARBA" id="ARBA00022517"/>
    </source>
</evidence>
<reference evidence="5 6" key="1">
    <citation type="submission" date="2020-12" db="EMBL/GenBank/DDBJ databases">
        <title>FDA dAtabase for Regulatory Grade micrObial Sequences (FDA-ARGOS): Supporting development and validation of Infectious Disease Dx tests.</title>
        <authorList>
            <person name="Sproer C."/>
            <person name="Gronow S."/>
            <person name="Severitt S."/>
            <person name="Schroder I."/>
            <person name="Tallon L."/>
            <person name="Sadzewicz L."/>
            <person name="Zhao X."/>
            <person name="Boylan J."/>
            <person name="Ott S."/>
            <person name="Bowen H."/>
            <person name="Vavikolanu K."/>
            <person name="Mehta A."/>
            <person name="Aluvathingal J."/>
            <person name="Nadendla S."/>
            <person name="Lowell S."/>
            <person name="Myers T."/>
            <person name="Yan Y."/>
            <person name="Sichtig H."/>
        </authorList>
    </citation>
    <scope>NUCLEOTIDE SEQUENCE [LARGE SCALE GENOMIC DNA]</scope>
    <source>
        <strain evidence="5 6">FDAARGOS_864</strain>
    </source>
</reference>
<evidence type="ECO:0000256" key="3">
    <source>
        <dbReference type="HAMAP-Rule" id="MF_00003"/>
    </source>
</evidence>
<dbReference type="Gene3D" id="3.30.300.20">
    <property type="match status" value="1"/>
</dbReference>
<comment type="function">
    <text evidence="3">One of several proteins that assist in the late maturation steps of the functional core of the 30S ribosomal subunit. Associates with free 30S ribosomal subunits (but not with 30S subunits that are part of 70S ribosomes or polysomes). Required for efficient processing of 16S rRNA. May interact with the 5'-terminal helix region of 16S rRNA.</text>
</comment>
<keyword evidence="1 3" id="KW-0963">Cytoplasm</keyword>
<evidence type="ECO:0000256" key="4">
    <source>
        <dbReference type="SAM" id="MobiDB-lite"/>
    </source>
</evidence>
<evidence type="ECO:0000256" key="1">
    <source>
        <dbReference type="ARBA" id="ARBA00022490"/>
    </source>
</evidence>
<comment type="similarity">
    <text evidence="3">Belongs to the RbfA family.</text>
</comment>